<dbReference type="InterPro" id="IPR016024">
    <property type="entry name" value="ARM-type_fold"/>
</dbReference>
<dbReference type="RefSeq" id="WP_386669976.1">
    <property type="nucleotide sequence ID" value="NZ_JBHLTG010000003.1"/>
</dbReference>
<comment type="caution">
    <text evidence="1">The sequence shown here is derived from an EMBL/GenBank/DDBJ whole genome shotgun (WGS) entry which is preliminary data.</text>
</comment>
<evidence type="ECO:0000313" key="2">
    <source>
        <dbReference type="Proteomes" id="UP001589896"/>
    </source>
</evidence>
<organism evidence="1 2">
    <name type="scientific">Lysobacter korlensis</name>
    <dbReference type="NCBI Taxonomy" id="553636"/>
    <lineage>
        <taxon>Bacteria</taxon>
        <taxon>Pseudomonadati</taxon>
        <taxon>Pseudomonadota</taxon>
        <taxon>Gammaproteobacteria</taxon>
        <taxon>Lysobacterales</taxon>
        <taxon>Lysobacteraceae</taxon>
        <taxon>Lysobacter</taxon>
    </lineage>
</organism>
<evidence type="ECO:0000313" key="1">
    <source>
        <dbReference type="EMBL" id="MFC0679329.1"/>
    </source>
</evidence>
<name>A0ABV6RRY4_9GAMM</name>
<evidence type="ECO:0008006" key="3">
    <source>
        <dbReference type="Google" id="ProtNLM"/>
    </source>
</evidence>
<proteinExistence type="predicted"/>
<protein>
    <recommendedName>
        <fullName evidence="3">HEAT repeat domain-containing protein</fullName>
    </recommendedName>
</protein>
<gene>
    <name evidence="1" type="ORF">ACFFGH_15955</name>
</gene>
<dbReference type="Proteomes" id="UP001589896">
    <property type="component" value="Unassembled WGS sequence"/>
</dbReference>
<sequence length="504" mass="55334">MDWRTLFRSEPLRVPSDPCDVLPRILTDALRAGMGPAKAEPAASDFVAIRADELLNIDQRLRSYRSDAYRHWALGTLHAVGACPLVDDVRSALLFIACSHPDGRERQKAVWRLAEFPGYLTLAAALVRCADWAAPVRFAARDAVVQLLSQCDPDEVVSAWPLVLRLKQRERSGEEWLVENVDCWMLAPGNREALHLALESRTPSVRRWAYQQAVARGDDILLPALLQPDPRIGLHALRHAGTTLGAKGLGDLAAAGLKAPHPVIRRESLRALATTDNAAAAAALPRALLDRSVGVRRLAAFLTRQSGSDPREAWRAALDHPSVPFPLGALASLAEEPENQDAGRMRRLLLADRPIVRQLALKGLLKTGESVSPDEFSKLLELGGRRVLAALNTAVCDSAICLDSGLIQHVLASDHVGEAGRIAMRKLLNTGGLWDRLDQLLGLRIADSDFLWWLTAADDWIRRSEAYAPLGDVRKRALLSALTDRVSELGADRSVRITDALRRY</sequence>
<accession>A0ABV6RRY4</accession>
<reference evidence="1 2" key="1">
    <citation type="submission" date="2024-09" db="EMBL/GenBank/DDBJ databases">
        <authorList>
            <person name="Sun Q."/>
            <person name="Mori K."/>
        </authorList>
    </citation>
    <scope>NUCLEOTIDE SEQUENCE [LARGE SCALE GENOMIC DNA]</scope>
    <source>
        <strain evidence="1 2">KCTC 23076</strain>
    </source>
</reference>
<keyword evidence="2" id="KW-1185">Reference proteome</keyword>
<dbReference type="EMBL" id="JBHLTG010000003">
    <property type="protein sequence ID" value="MFC0679329.1"/>
    <property type="molecule type" value="Genomic_DNA"/>
</dbReference>
<dbReference type="SUPFAM" id="SSF48371">
    <property type="entry name" value="ARM repeat"/>
    <property type="match status" value="1"/>
</dbReference>